<dbReference type="GO" id="GO:0017154">
    <property type="term" value="F:semaphorin receptor activity"/>
    <property type="evidence" value="ECO:0007669"/>
    <property type="project" value="InterPro"/>
</dbReference>
<dbReference type="GO" id="GO:0002116">
    <property type="term" value="C:semaphorin receptor complex"/>
    <property type="evidence" value="ECO:0007669"/>
    <property type="project" value="TreeGrafter"/>
</dbReference>
<proteinExistence type="predicted"/>
<keyword evidence="3" id="KW-1185">Reference proteome</keyword>
<dbReference type="CDD" id="cd00603">
    <property type="entry name" value="IPT_PCSR"/>
    <property type="match status" value="1"/>
</dbReference>
<dbReference type="Gene3D" id="2.60.40.10">
    <property type="entry name" value="Immunoglobulins"/>
    <property type="match status" value="3"/>
</dbReference>
<gene>
    <name evidence="2" type="ORF">Ctob_006985</name>
</gene>
<evidence type="ECO:0000313" key="2">
    <source>
        <dbReference type="EMBL" id="KOO21294.1"/>
    </source>
</evidence>
<feature type="domain" description="IPT/TIG" evidence="1">
    <location>
        <begin position="116"/>
        <end position="203"/>
    </location>
</feature>
<reference evidence="3" key="1">
    <citation type="journal article" date="2015" name="PLoS Genet.">
        <title>Genome Sequence and Transcriptome Analyses of Chrysochromulina tobin: Metabolic Tools for Enhanced Algal Fitness in the Prominent Order Prymnesiales (Haptophyceae).</title>
        <authorList>
            <person name="Hovde B.T."/>
            <person name="Deodato C.R."/>
            <person name="Hunsperger H.M."/>
            <person name="Ryken S.A."/>
            <person name="Yost W."/>
            <person name="Jha R.K."/>
            <person name="Patterson J."/>
            <person name="Monnat R.J. Jr."/>
            <person name="Barlow S.B."/>
            <person name="Starkenburg S.R."/>
            <person name="Cattolico R.A."/>
        </authorList>
    </citation>
    <scope>NUCLEOTIDE SEQUENCE</scope>
    <source>
        <strain evidence="3">CCMP291</strain>
    </source>
</reference>
<dbReference type="InterPro" id="IPR013783">
    <property type="entry name" value="Ig-like_fold"/>
</dbReference>
<evidence type="ECO:0000259" key="1">
    <source>
        <dbReference type="SMART" id="SM00429"/>
    </source>
</evidence>
<dbReference type="SMART" id="SM00429">
    <property type="entry name" value="IPT"/>
    <property type="match status" value="2"/>
</dbReference>
<dbReference type="GO" id="GO:0005886">
    <property type="term" value="C:plasma membrane"/>
    <property type="evidence" value="ECO:0007669"/>
    <property type="project" value="TreeGrafter"/>
</dbReference>
<dbReference type="OrthoDB" id="432776at2759"/>
<sequence>MASPRDSTVQLQVDGALISTAMKFIFHADPRLLAVSPRLGPRTGGTIIQVTGLFLSELDPLFCRFGQTHVPSRRKSSTEVMCVAPSSTTSGSQPFAILRGLFGAPLIAGSFEYLHATQIISLTPGSGPSVGGTRLTVTGEHFSRRAVDLMVLHVRFNATTVLLAEYRSTHTVICSTPSHTPGAVVVEATSNLQQFTASGLIYVFTSKLLTSVIPASGPVLGGTLLSIVTSAIPVRGRWTCRFGQHATAVASFAGAGVFRCVSPPSVTAAEVTMSMANADAFTLSTILFSYEVEPRLDRLHPAMGPQVMNPT</sequence>
<dbReference type="Pfam" id="PF01833">
    <property type="entry name" value="TIG"/>
    <property type="match status" value="2"/>
</dbReference>
<dbReference type="EMBL" id="JWZX01003374">
    <property type="protein sequence ID" value="KOO21294.1"/>
    <property type="molecule type" value="Genomic_DNA"/>
</dbReference>
<dbReference type="InterPro" id="IPR002909">
    <property type="entry name" value="IPT_dom"/>
</dbReference>
<comment type="caution">
    <text evidence="2">The sequence shown here is derived from an EMBL/GenBank/DDBJ whole genome shotgun (WGS) entry which is preliminary data.</text>
</comment>
<dbReference type="GO" id="GO:0030334">
    <property type="term" value="P:regulation of cell migration"/>
    <property type="evidence" value="ECO:0007669"/>
    <property type="project" value="TreeGrafter"/>
</dbReference>
<organism evidence="2 3">
    <name type="scientific">Chrysochromulina tobinii</name>
    <dbReference type="NCBI Taxonomy" id="1460289"/>
    <lineage>
        <taxon>Eukaryota</taxon>
        <taxon>Haptista</taxon>
        <taxon>Haptophyta</taxon>
        <taxon>Prymnesiophyceae</taxon>
        <taxon>Prymnesiales</taxon>
        <taxon>Chrysochromulinaceae</taxon>
        <taxon>Chrysochromulina</taxon>
    </lineage>
</organism>
<feature type="domain" description="IPT/TIG" evidence="1">
    <location>
        <begin position="29"/>
        <end position="114"/>
    </location>
</feature>
<protein>
    <submittedName>
        <fullName evidence="2">Ipt tig domain protein</fullName>
    </submittedName>
</protein>
<dbReference type="InterPro" id="IPR014756">
    <property type="entry name" value="Ig_E-set"/>
</dbReference>
<dbReference type="InterPro" id="IPR031148">
    <property type="entry name" value="Plexin"/>
</dbReference>
<dbReference type="AlphaFoldDB" id="A0A0M0J3Z0"/>
<dbReference type="PANTHER" id="PTHR22625">
    <property type="entry name" value="PLEXIN"/>
    <property type="match status" value="1"/>
</dbReference>
<dbReference type="PANTHER" id="PTHR22625:SF61">
    <property type="entry name" value="HEPATOCYTE GROWTH FACTOR RECEPTOR"/>
    <property type="match status" value="1"/>
</dbReference>
<evidence type="ECO:0000313" key="3">
    <source>
        <dbReference type="Proteomes" id="UP000037460"/>
    </source>
</evidence>
<accession>A0A0M0J3Z0</accession>
<dbReference type="SUPFAM" id="SSF81296">
    <property type="entry name" value="E set domains"/>
    <property type="match status" value="3"/>
</dbReference>
<dbReference type="Proteomes" id="UP000037460">
    <property type="component" value="Unassembled WGS sequence"/>
</dbReference>
<name>A0A0M0J3Z0_9EUKA</name>